<dbReference type="GO" id="GO:0001510">
    <property type="term" value="P:RNA methylation"/>
    <property type="evidence" value="ECO:0007669"/>
    <property type="project" value="InterPro"/>
</dbReference>
<dbReference type="InterPro" id="IPR029063">
    <property type="entry name" value="SAM-dependent_MTases_sf"/>
</dbReference>
<evidence type="ECO:0000256" key="5">
    <source>
        <dbReference type="PROSITE-ProRule" id="PRU01023"/>
    </source>
</evidence>
<keyword evidence="1 5" id="KW-0489">Methyltransferase</keyword>
<evidence type="ECO:0000259" key="7">
    <source>
        <dbReference type="PROSITE" id="PS51686"/>
    </source>
</evidence>
<dbReference type="GO" id="GO:0003723">
    <property type="term" value="F:RNA binding"/>
    <property type="evidence" value="ECO:0007669"/>
    <property type="project" value="UniProtKB-UniRule"/>
</dbReference>
<dbReference type="InterPro" id="IPR001678">
    <property type="entry name" value="MeTrfase_RsmB-F_NOP2_dom"/>
</dbReference>
<dbReference type="Proteomes" id="UP000812440">
    <property type="component" value="Chromosome 1"/>
</dbReference>
<dbReference type="PROSITE" id="PS51686">
    <property type="entry name" value="SAM_MT_RSMB_NOP"/>
    <property type="match status" value="1"/>
</dbReference>
<comment type="similarity">
    <text evidence="5">Belongs to the class I-like SAM-binding methyltransferase superfamily. RsmB/NOP family.</text>
</comment>
<protein>
    <recommendedName>
        <fullName evidence="7">SAM-dependent MTase RsmB/NOP-type domain-containing protein</fullName>
    </recommendedName>
</protein>
<dbReference type="Gene3D" id="3.30.70.1170">
    <property type="entry name" value="Sun protein, domain 3"/>
    <property type="match status" value="1"/>
</dbReference>
<keyword evidence="9" id="KW-1185">Reference proteome</keyword>
<dbReference type="Gene3D" id="3.40.50.150">
    <property type="entry name" value="Vaccinia Virus protein VP39"/>
    <property type="match status" value="1"/>
</dbReference>
<evidence type="ECO:0000313" key="8">
    <source>
        <dbReference type="EMBL" id="KAG8453613.1"/>
    </source>
</evidence>
<feature type="non-terminal residue" evidence="8">
    <location>
        <position position="518"/>
    </location>
</feature>
<dbReference type="PANTHER" id="PTHR14663:SF2">
    <property type="entry name" value="METHYLTRANSFERASE NSUN7-RELATED"/>
    <property type="match status" value="1"/>
</dbReference>
<dbReference type="PRINTS" id="PR02008">
    <property type="entry name" value="RCMTFAMILY"/>
</dbReference>
<keyword evidence="2 5" id="KW-0808">Transferase</keyword>
<feature type="region of interest" description="Disordered" evidence="6">
    <location>
        <begin position="496"/>
        <end position="518"/>
    </location>
</feature>
<dbReference type="Pfam" id="PF21148">
    <property type="entry name" value="NSUN5_fdxn-like"/>
    <property type="match status" value="1"/>
</dbReference>
<comment type="caution">
    <text evidence="8">The sequence shown here is derived from an EMBL/GenBank/DDBJ whole genome shotgun (WGS) entry which is preliminary data.</text>
</comment>
<comment type="caution">
    <text evidence="5">Lacks conserved residue(s) required for the propagation of feature annotation.</text>
</comment>
<dbReference type="AlphaFoldDB" id="A0A8T2KBF9"/>
<dbReference type="SUPFAM" id="SSF53335">
    <property type="entry name" value="S-adenosyl-L-methionine-dependent methyltransferases"/>
    <property type="match status" value="1"/>
</dbReference>
<evidence type="ECO:0000313" key="9">
    <source>
        <dbReference type="Proteomes" id="UP000812440"/>
    </source>
</evidence>
<dbReference type="InterPro" id="IPR049560">
    <property type="entry name" value="MeTrfase_RsmB-F_NOP2_cat"/>
</dbReference>
<keyword evidence="3 5" id="KW-0949">S-adenosyl-L-methionine</keyword>
<name>A0A8T2KBF9_9PIPI</name>
<sequence>MEKDFSVKSFCHSAKINYTDQIFIDSAKIFQINHERRPPDKAAMKYGNEQDLSYPVFKDEKSQYCAYRLANHTLKYQDLLETILLDSGFYHSQPLPDEMTSLVMVMLYDFQDRKFQPRCLPHSELKIEEVQDVETLLASSKIKLASAHARSRIIHGVTDIKCLLSEDVQKQEQRAFTIPLYTWINTAKTSLSEVFETLKGEGFTKVDSPSDLEVDEYCMDKHCQDVLVFAPVLRHKLNSLEPFIDCKLVLQDKYYNIAVHSVRSLMNVGEDIIVTRPCSRYTIAHLSALASQISCNIVVCGINSEARKEALQGTLTNMECKNVSFLKENFPDLDPSDPRLQKCKVILLMPRCSGSGVCDPVEFIVNENEDFAFIQNVSKGSISTEKLHELSKQQLSELCHAMTFNKVKTIVYSTCSVYSKENEDVISGAQELKTGNSKMYSYRLSLPAICSLPEISVSDKFIKVSPSDTTNGFFLAVLVKEVKRTEPVNTTTFPQKLKGIASPKSRKQNSRSCLPVQT</sequence>
<accession>A0A8T2KBF9</accession>
<dbReference type="InterPro" id="IPR023267">
    <property type="entry name" value="RCMT"/>
</dbReference>
<gene>
    <name evidence="8" type="ORF">GDO86_000299</name>
</gene>
<proteinExistence type="inferred from homology"/>
<evidence type="ECO:0000256" key="2">
    <source>
        <dbReference type="ARBA" id="ARBA00022679"/>
    </source>
</evidence>
<evidence type="ECO:0000256" key="6">
    <source>
        <dbReference type="SAM" id="MobiDB-lite"/>
    </source>
</evidence>
<evidence type="ECO:0000256" key="3">
    <source>
        <dbReference type="ARBA" id="ARBA00022691"/>
    </source>
</evidence>
<dbReference type="Pfam" id="PF01189">
    <property type="entry name" value="Methyltr_RsmB-F"/>
    <property type="match status" value="1"/>
</dbReference>
<evidence type="ECO:0000256" key="1">
    <source>
        <dbReference type="ARBA" id="ARBA00022603"/>
    </source>
</evidence>
<dbReference type="InterPro" id="IPR042620">
    <property type="entry name" value="NSUN7"/>
</dbReference>
<dbReference type="GO" id="GO:0008173">
    <property type="term" value="F:RNA methyltransferase activity"/>
    <property type="evidence" value="ECO:0007669"/>
    <property type="project" value="InterPro"/>
</dbReference>
<keyword evidence="4 5" id="KW-0694">RNA-binding</keyword>
<feature type="domain" description="SAM-dependent MTase RsmB/NOP-type" evidence="7">
    <location>
        <begin position="170"/>
        <end position="481"/>
    </location>
</feature>
<dbReference type="OrthoDB" id="6817893at2759"/>
<reference evidence="8" key="1">
    <citation type="thesis" date="2020" institute="ProQuest LLC" country="789 East Eisenhower Parkway, Ann Arbor, MI, USA">
        <title>Comparative Genomics and Chromosome Evolution.</title>
        <authorList>
            <person name="Mudd A.B."/>
        </authorList>
    </citation>
    <scope>NUCLEOTIDE SEQUENCE</scope>
    <source>
        <strain evidence="8">Female2</strain>
        <tissue evidence="8">Blood</tissue>
    </source>
</reference>
<evidence type="ECO:0000256" key="4">
    <source>
        <dbReference type="ARBA" id="ARBA00022884"/>
    </source>
</evidence>
<dbReference type="EMBL" id="JAACNH010000001">
    <property type="protein sequence ID" value="KAG8453613.1"/>
    <property type="molecule type" value="Genomic_DNA"/>
</dbReference>
<dbReference type="PANTHER" id="PTHR14663">
    <property type="entry name" value="METHYLTRANSFERASE NSUN7-RELATED"/>
    <property type="match status" value="1"/>
</dbReference>
<feature type="active site" description="Nucleophile" evidence="5">
    <location>
        <position position="415"/>
    </location>
</feature>
<organism evidence="8 9">
    <name type="scientific">Hymenochirus boettgeri</name>
    <name type="common">Congo dwarf clawed frog</name>
    <dbReference type="NCBI Taxonomy" id="247094"/>
    <lineage>
        <taxon>Eukaryota</taxon>
        <taxon>Metazoa</taxon>
        <taxon>Chordata</taxon>
        <taxon>Craniata</taxon>
        <taxon>Vertebrata</taxon>
        <taxon>Euteleostomi</taxon>
        <taxon>Amphibia</taxon>
        <taxon>Batrachia</taxon>
        <taxon>Anura</taxon>
        <taxon>Pipoidea</taxon>
        <taxon>Pipidae</taxon>
        <taxon>Pipinae</taxon>
        <taxon>Hymenochirus</taxon>
    </lineage>
</organism>
<dbReference type="InterPro" id="IPR049561">
    <property type="entry name" value="NSUN5_7_fdxn-like"/>
</dbReference>